<evidence type="ECO:0000259" key="2">
    <source>
        <dbReference type="Pfam" id="PF12802"/>
    </source>
</evidence>
<dbReference type="EMBL" id="QKNY01000003">
    <property type="protein sequence ID" value="RJX44830.1"/>
    <property type="molecule type" value="Genomic_DNA"/>
</dbReference>
<dbReference type="InterPro" id="IPR000835">
    <property type="entry name" value="HTH_MarR-typ"/>
</dbReference>
<dbReference type="AlphaFoldDB" id="A0A3A6PRA0"/>
<dbReference type="CDD" id="cd00090">
    <property type="entry name" value="HTH_ARSR"/>
    <property type="match status" value="1"/>
</dbReference>
<feature type="compositionally biased region" description="Acidic residues" evidence="1">
    <location>
        <begin position="106"/>
        <end position="121"/>
    </location>
</feature>
<protein>
    <submittedName>
        <fullName evidence="3">MarR family transcriptional regulator</fullName>
    </submittedName>
</protein>
<dbReference type="InterPro" id="IPR036390">
    <property type="entry name" value="WH_DNA-bd_sf"/>
</dbReference>
<dbReference type="Gene3D" id="1.10.10.10">
    <property type="entry name" value="Winged helix-like DNA-binding domain superfamily/Winged helix DNA-binding domain"/>
    <property type="match status" value="1"/>
</dbReference>
<comment type="caution">
    <text evidence="3">The sequence shown here is derived from an EMBL/GenBank/DDBJ whole genome shotgun (WGS) entry which is preliminary data.</text>
</comment>
<organism evidence="3 4">
    <name type="scientific">Halonotius aquaticus</name>
    <dbReference type="NCBI Taxonomy" id="2216978"/>
    <lineage>
        <taxon>Archaea</taxon>
        <taxon>Methanobacteriati</taxon>
        <taxon>Methanobacteriota</taxon>
        <taxon>Stenosarchaea group</taxon>
        <taxon>Halobacteria</taxon>
        <taxon>Halobacteriales</taxon>
        <taxon>Haloferacaceae</taxon>
        <taxon>Halonotius</taxon>
    </lineage>
</organism>
<sequence length="121" mass="13601">MPVDFENYHPSDLPREDTHGRRILEYLADNPELGFRPSELADELDIPQGSVGTTLRRLESRGFVRHKGDYWAINAEAYDAQTASAIGLDAVAEAFRGDYYDKNPEWDAELPDIDADDGDAE</sequence>
<dbReference type="OrthoDB" id="195563at2157"/>
<dbReference type="SUPFAM" id="SSF46785">
    <property type="entry name" value="Winged helix' DNA-binding domain"/>
    <property type="match status" value="1"/>
</dbReference>
<feature type="domain" description="HTH marR-type" evidence="2">
    <location>
        <begin position="22"/>
        <end position="67"/>
    </location>
</feature>
<name>A0A3A6PRA0_9EURY</name>
<proteinExistence type="predicted"/>
<evidence type="ECO:0000313" key="3">
    <source>
        <dbReference type="EMBL" id="RJX44830.1"/>
    </source>
</evidence>
<dbReference type="InterPro" id="IPR011991">
    <property type="entry name" value="ArsR-like_HTH"/>
</dbReference>
<dbReference type="Pfam" id="PF12802">
    <property type="entry name" value="MarR_2"/>
    <property type="match status" value="1"/>
</dbReference>
<accession>A0A3A6PRA0</accession>
<dbReference type="GO" id="GO:0003700">
    <property type="term" value="F:DNA-binding transcription factor activity"/>
    <property type="evidence" value="ECO:0007669"/>
    <property type="project" value="InterPro"/>
</dbReference>
<evidence type="ECO:0000313" key="4">
    <source>
        <dbReference type="Proteomes" id="UP000276588"/>
    </source>
</evidence>
<feature type="region of interest" description="Disordered" evidence="1">
    <location>
        <begin position="101"/>
        <end position="121"/>
    </location>
</feature>
<dbReference type="Proteomes" id="UP000276588">
    <property type="component" value="Unassembled WGS sequence"/>
</dbReference>
<gene>
    <name evidence="3" type="ORF">DM826_01620</name>
</gene>
<dbReference type="InterPro" id="IPR036388">
    <property type="entry name" value="WH-like_DNA-bd_sf"/>
</dbReference>
<evidence type="ECO:0000256" key="1">
    <source>
        <dbReference type="SAM" id="MobiDB-lite"/>
    </source>
</evidence>
<dbReference type="RefSeq" id="WP_120100656.1">
    <property type="nucleotide sequence ID" value="NZ_QKNY01000003.1"/>
</dbReference>
<keyword evidence="4" id="KW-1185">Reference proteome</keyword>
<reference evidence="3 4" key="1">
    <citation type="submission" date="2018-06" db="EMBL/GenBank/DDBJ databases">
        <title>Halonotius sp. F13-13 a new haloarchaeeon isolated from a solar saltern from Isla Cristina, Huelva, Spain.</title>
        <authorList>
            <person name="Duran-Viseras A."/>
            <person name="Sanchez-Porro C."/>
            <person name="Ventosa A."/>
        </authorList>
    </citation>
    <scope>NUCLEOTIDE SEQUENCE [LARGE SCALE GENOMIC DNA]</scope>
    <source>
        <strain evidence="3 4">F13-13</strain>
    </source>
</reference>